<organism evidence="8 9">
    <name type="scientific">Paenibacillus agricola</name>
    <dbReference type="NCBI Taxonomy" id="2716264"/>
    <lineage>
        <taxon>Bacteria</taxon>
        <taxon>Bacillati</taxon>
        <taxon>Bacillota</taxon>
        <taxon>Bacilli</taxon>
        <taxon>Bacillales</taxon>
        <taxon>Paenibacillaceae</taxon>
        <taxon>Paenibacillus</taxon>
    </lineage>
</organism>
<feature type="transmembrane region" description="Helical" evidence="6">
    <location>
        <begin position="98"/>
        <end position="115"/>
    </location>
</feature>
<evidence type="ECO:0000256" key="2">
    <source>
        <dbReference type="ARBA" id="ARBA00022448"/>
    </source>
</evidence>
<gene>
    <name evidence="8" type="ORF">G9U52_35480</name>
</gene>
<keyword evidence="3 6" id="KW-0812">Transmembrane</keyword>
<keyword evidence="4 6" id="KW-1133">Transmembrane helix</keyword>
<proteinExistence type="predicted"/>
<evidence type="ECO:0000256" key="3">
    <source>
        <dbReference type="ARBA" id="ARBA00022692"/>
    </source>
</evidence>
<dbReference type="Pfam" id="PF07690">
    <property type="entry name" value="MFS_1"/>
    <property type="match status" value="1"/>
</dbReference>
<dbReference type="PROSITE" id="PS50850">
    <property type="entry name" value="MFS"/>
    <property type="match status" value="1"/>
</dbReference>
<comment type="subcellular location">
    <subcellularLocation>
        <location evidence="1">Cell membrane</location>
        <topology evidence="1">Multi-pass membrane protein</topology>
    </subcellularLocation>
</comment>
<feature type="transmembrane region" description="Helical" evidence="6">
    <location>
        <begin position="9"/>
        <end position="30"/>
    </location>
</feature>
<feature type="transmembrane region" description="Helical" evidence="6">
    <location>
        <begin position="136"/>
        <end position="155"/>
    </location>
</feature>
<comment type="caution">
    <text evidence="8">The sequence shown here is derived from an EMBL/GenBank/DDBJ whole genome shotgun (WGS) entry which is preliminary data.</text>
</comment>
<feature type="domain" description="Major facilitator superfamily (MFS) profile" evidence="7">
    <location>
        <begin position="9"/>
        <end position="390"/>
    </location>
</feature>
<sequence length="399" mass="44671">MERSIKKQLIIFSCLSSMLSFIFSGMDVVYTTFAINDIHINTEELSLMRSLRLLLSIFVVFIMGSTISRIGNKSSVMFSILLLSFSIILLILYPTKQILFIAFPLYGALSAALMVNMNVMAQNTTKPYLELSNTTYRSTFIAFSIIGPLIVGLLSNVDHKWVFTFFSCMLGLSLIAAWGYPSGALARSPNQRAVSLSSILKQWLKLLNNKPFIYFAVLTGFLNQLGMMNLILIPYKLMNHNQVTEQQYSYLITLNAIVGLIFTLAAGYFLKKYLNAFIVIPYFLCMAGNIAMGLFSNLIVVAVLFVVSNAIYFMIMAPHSLWISTKLAGDMGNAFSLTKMISSLIGFLLTLILSFVQPSLGIDGSMVVYSVSGLFFSFFLYLFLFREEKAKHLASPYKD</sequence>
<keyword evidence="5 6" id="KW-0472">Membrane</keyword>
<dbReference type="CDD" id="cd06174">
    <property type="entry name" value="MFS"/>
    <property type="match status" value="1"/>
</dbReference>
<feature type="transmembrane region" description="Helical" evidence="6">
    <location>
        <begin position="161"/>
        <end position="180"/>
    </location>
</feature>
<reference evidence="8" key="1">
    <citation type="submission" date="2020-03" db="EMBL/GenBank/DDBJ databases">
        <title>Draft sequencing of Paenibacilllus sp. S3N08.</title>
        <authorList>
            <person name="Kim D.-U."/>
        </authorList>
    </citation>
    <scope>NUCLEOTIDE SEQUENCE</scope>
    <source>
        <strain evidence="8">S3N08</strain>
    </source>
</reference>
<feature type="transmembrane region" description="Helical" evidence="6">
    <location>
        <begin position="366"/>
        <end position="385"/>
    </location>
</feature>
<evidence type="ECO:0000256" key="1">
    <source>
        <dbReference type="ARBA" id="ARBA00004651"/>
    </source>
</evidence>
<keyword evidence="9" id="KW-1185">Reference proteome</keyword>
<evidence type="ECO:0000313" key="9">
    <source>
        <dbReference type="Proteomes" id="UP001165962"/>
    </source>
</evidence>
<keyword evidence="2" id="KW-0813">Transport</keyword>
<feature type="transmembrane region" description="Helical" evidence="6">
    <location>
        <begin position="247"/>
        <end position="270"/>
    </location>
</feature>
<protein>
    <submittedName>
        <fullName evidence="8">MFS transporter</fullName>
    </submittedName>
</protein>
<dbReference type="EMBL" id="JAAOIW010000025">
    <property type="protein sequence ID" value="NHN35033.1"/>
    <property type="molecule type" value="Genomic_DNA"/>
</dbReference>
<name>A0ABX0JGH9_9BACL</name>
<dbReference type="InterPro" id="IPR011701">
    <property type="entry name" value="MFS"/>
</dbReference>
<feature type="transmembrane region" description="Helical" evidence="6">
    <location>
        <begin position="50"/>
        <end position="68"/>
    </location>
</feature>
<accession>A0ABX0JGH9</accession>
<feature type="transmembrane region" description="Helical" evidence="6">
    <location>
        <begin position="341"/>
        <end position="360"/>
    </location>
</feature>
<dbReference type="InterPro" id="IPR036259">
    <property type="entry name" value="MFS_trans_sf"/>
</dbReference>
<feature type="transmembrane region" description="Helical" evidence="6">
    <location>
        <begin position="75"/>
        <end position="92"/>
    </location>
</feature>
<evidence type="ECO:0000256" key="4">
    <source>
        <dbReference type="ARBA" id="ARBA00022989"/>
    </source>
</evidence>
<evidence type="ECO:0000313" key="8">
    <source>
        <dbReference type="EMBL" id="NHN35033.1"/>
    </source>
</evidence>
<evidence type="ECO:0000256" key="6">
    <source>
        <dbReference type="SAM" id="Phobius"/>
    </source>
</evidence>
<dbReference type="SUPFAM" id="SSF103473">
    <property type="entry name" value="MFS general substrate transporter"/>
    <property type="match status" value="1"/>
</dbReference>
<dbReference type="Gene3D" id="1.20.1250.20">
    <property type="entry name" value="MFS general substrate transporter like domains"/>
    <property type="match status" value="2"/>
</dbReference>
<feature type="transmembrane region" description="Helical" evidence="6">
    <location>
        <begin position="282"/>
        <end position="305"/>
    </location>
</feature>
<dbReference type="Proteomes" id="UP001165962">
    <property type="component" value="Unassembled WGS sequence"/>
</dbReference>
<evidence type="ECO:0000256" key="5">
    <source>
        <dbReference type="ARBA" id="ARBA00023136"/>
    </source>
</evidence>
<dbReference type="RefSeq" id="WP_166157103.1">
    <property type="nucleotide sequence ID" value="NZ_JAAOIW010000025.1"/>
</dbReference>
<dbReference type="InterPro" id="IPR020846">
    <property type="entry name" value="MFS_dom"/>
</dbReference>
<evidence type="ECO:0000259" key="7">
    <source>
        <dbReference type="PROSITE" id="PS50850"/>
    </source>
</evidence>
<feature type="transmembrane region" description="Helical" evidence="6">
    <location>
        <begin position="212"/>
        <end position="235"/>
    </location>
</feature>